<comment type="caution">
    <text evidence="1">The sequence shown here is derived from an EMBL/GenBank/DDBJ whole genome shotgun (WGS) entry which is preliminary data.</text>
</comment>
<organism evidence="1 2">
    <name type="scientific">Glomus cerebriforme</name>
    <dbReference type="NCBI Taxonomy" id="658196"/>
    <lineage>
        <taxon>Eukaryota</taxon>
        <taxon>Fungi</taxon>
        <taxon>Fungi incertae sedis</taxon>
        <taxon>Mucoromycota</taxon>
        <taxon>Glomeromycotina</taxon>
        <taxon>Glomeromycetes</taxon>
        <taxon>Glomerales</taxon>
        <taxon>Glomeraceae</taxon>
        <taxon>Glomus</taxon>
    </lineage>
</organism>
<gene>
    <name evidence="1" type="ORF">C1645_829351</name>
</gene>
<evidence type="ECO:0008006" key="3">
    <source>
        <dbReference type="Google" id="ProtNLM"/>
    </source>
</evidence>
<evidence type="ECO:0000313" key="1">
    <source>
        <dbReference type="EMBL" id="RIA86387.1"/>
    </source>
</evidence>
<keyword evidence="2" id="KW-1185">Reference proteome</keyword>
<accession>A0A397SR21</accession>
<dbReference type="Proteomes" id="UP000265703">
    <property type="component" value="Unassembled WGS sequence"/>
</dbReference>
<proteinExistence type="predicted"/>
<evidence type="ECO:0000313" key="2">
    <source>
        <dbReference type="Proteomes" id="UP000265703"/>
    </source>
</evidence>
<dbReference type="AlphaFoldDB" id="A0A397SR21"/>
<dbReference type="OrthoDB" id="2393091at2759"/>
<name>A0A397SR21_9GLOM</name>
<dbReference type="EMBL" id="QKYT01000366">
    <property type="protein sequence ID" value="RIA86387.1"/>
    <property type="molecule type" value="Genomic_DNA"/>
</dbReference>
<reference evidence="1 2" key="1">
    <citation type="submission" date="2018-06" db="EMBL/GenBank/DDBJ databases">
        <title>Comparative genomics reveals the genomic features of Rhizophagus irregularis, R. cerebriforme, R. diaphanum and Gigaspora rosea, and their symbiotic lifestyle signature.</title>
        <authorList>
            <person name="Morin E."/>
            <person name="San Clemente H."/>
            <person name="Chen E.C.H."/>
            <person name="De La Providencia I."/>
            <person name="Hainaut M."/>
            <person name="Kuo A."/>
            <person name="Kohler A."/>
            <person name="Murat C."/>
            <person name="Tang N."/>
            <person name="Roy S."/>
            <person name="Loubradou J."/>
            <person name="Henrissat B."/>
            <person name="Grigoriev I.V."/>
            <person name="Corradi N."/>
            <person name="Roux C."/>
            <person name="Martin F.M."/>
        </authorList>
    </citation>
    <scope>NUCLEOTIDE SEQUENCE [LARGE SCALE GENOMIC DNA]</scope>
    <source>
        <strain evidence="1 2">DAOM 227022</strain>
    </source>
</reference>
<protein>
    <recommendedName>
        <fullName evidence="3">Serine-threonine/tyrosine-protein kinase catalytic domain-containing protein</fullName>
    </recommendedName>
</protein>
<sequence length="64" mass="7304">MSNIQNELVFAAECQIKSLAPNKIVEWIPYSNLQNINYLTKGGCSEIYTGILNKNNWKAMELLK</sequence>